<dbReference type="Proteomes" id="UP000828941">
    <property type="component" value="Chromosome 12"/>
</dbReference>
<name>A0ACB9L760_BAUVA</name>
<organism evidence="1 2">
    <name type="scientific">Bauhinia variegata</name>
    <name type="common">Purple orchid tree</name>
    <name type="synonym">Phanera variegata</name>
    <dbReference type="NCBI Taxonomy" id="167791"/>
    <lineage>
        <taxon>Eukaryota</taxon>
        <taxon>Viridiplantae</taxon>
        <taxon>Streptophyta</taxon>
        <taxon>Embryophyta</taxon>
        <taxon>Tracheophyta</taxon>
        <taxon>Spermatophyta</taxon>
        <taxon>Magnoliopsida</taxon>
        <taxon>eudicotyledons</taxon>
        <taxon>Gunneridae</taxon>
        <taxon>Pentapetalae</taxon>
        <taxon>rosids</taxon>
        <taxon>fabids</taxon>
        <taxon>Fabales</taxon>
        <taxon>Fabaceae</taxon>
        <taxon>Cercidoideae</taxon>
        <taxon>Cercideae</taxon>
        <taxon>Bauhiniinae</taxon>
        <taxon>Bauhinia</taxon>
    </lineage>
</organism>
<gene>
    <name evidence="1" type="ORF">L6164_028902</name>
</gene>
<reference evidence="1 2" key="1">
    <citation type="journal article" date="2022" name="DNA Res.">
        <title>Chromosomal-level genome assembly of the orchid tree Bauhinia variegata (Leguminosae; Cercidoideae) supports the allotetraploid origin hypothesis of Bauhinia.</title>
        <authorList>
            <person name="Zhong Y."/>
            <person name="Chen Y."/>
            <person name="Zheng D."/>
            <person name="Pang J."/>
            <person name="Liu Y."/>
            <person name="Luo S."/>
            <person name="Meng S."/>
            <person name="Qian L."/>
            <person name="Wei D."/>
            <person name="Dai S."/>
            <person name="Zhou R."/>
        </authorList>
    </citation>
    <scope>NUCLEOTIDE SEQUENCE [LARGE SCALE GENOMIC DNA]</scope>
    <source>
        <strain evidence="1">BV-YZ2020</strain>
    </source>
</reference>
<accession>A0ACB9L760</accession>
<protein>
    <submittedName>
        <fullName evidence="1">Uncharacterized protein</fullName>
    </submittedName>
</protein>
<evidence type="ECO:0000313" key="2">
    <source>
        <dbReference type="Proteomes" id="UP000828941"/>
    </source>
</evidence>
<proteinExistence type="predicted"/>
<evidence type="ECO:0000313" key="1">
    <source>
        <dbReference type="EMBL" id="KAI4305539.1"/>
    </source>
</evidence>
<comment type="caution">
    <text evidence="1">The sequence shown here is derived from an EMBL/GenBank/DDBJ whole genome shotgun (WGS) entry which is preliminary data.</text>
</comment>
<dbReference type="EMBL" id="CM039437">
    <property type="protein sequence ID" value="KAI4305539.1"/>
    <property type="molecule type" value="Genomic_DNA"/>
</dbReference>
<sequence length="476" mass="53199">MKKAELVFIPAPGSGHISSAIEFASLLVERDQRLSITILVMMKFTEKVNTTKLASSSHPNISFIELPHAEPPPMELMFKSTDKYITDFIDSHRIYVKEAIVNHVSPNSTKLLGLVLDFFSTSMIDVANELGVPSYVFIPSGANFLAFVLHLVHRHDRVGREFEESEPPSIVPGYNNPVPVNVLPDFACNKEGGYNCLLNHGRRFKETKGIIVNTFLGSESHVVSSLTSTYHDLPPVYPVGPLINHKINQNIMKSKNPKQHGEIMKWLDEQPESSVVFLCFGSGGCFGVPQLKEIALGLERSGHRFLWSIRIATEDVFKQIENIEHKTILPEGFLDRTRGKGFICGWAPQVEILAHKAVGGFVSHCGWNSILESLWYGVPILTWPLYAEQQLNAFHLVKELGLAFELKLDSRIFNDEIVKGDEIAKGVKSLMEEDSEVRKKVRDTSLKSRKALITGGSSYASTGHWIDTMLASNYLL</sequence>
<keyword evidence="2" id="KW-1185">Reference proteome</keyword>